<keyword evidence="2" id="KW-1185">Reference proteome</keyword>
<evidence type="ECO:0000313" key="1">
    <source>
        <dbReference type="EMBL" id="GGB55312.1"/>
    </source>
</evidence>
<comment type="caution">
    <text evidence="1">The sequence shown here is derived from an EMBL/GenBank/DDBJ whole genome shotgun (WGS) entry which is preliminary data.</text>
</comment>
<name>A0A916X2Q3_9HYPH</name>
<protein>
    <submittedName>
        <fullName evidence="1">Uncharacterized protein</fullName>
    </submittedName>
</protein>
<dbReference type="EMBL" id="BMFA01000008">
    <property type="protein sequence ID" value="GGB55312.1"/>
    <property type="molecule type" value="Genomic_DNA"/>
</dbReference>
<dbReference type="OrthoDB" id="8080957at2"/>
<sequence>MPIQLELRVTTGKPVYRGHDHYWSVIRDLGKGGRLFTFEEIDLRCNDRDGKCISDYVIRLLRAGFLEIAETRDHLVTRYASTNKSTRPENVYRLLKRPSATPILNRDGSPGKLGQGQIQLWTAIRSLSAFDVNELAIAASTVDVPVRAKSAQAYIYRLELAGYLQVLRKGKAATPGIWRLNPAMNTGPKPPKILRSKLVYDANLKQVMGPVVAEEVAA</sequence>
<gene>
    <name evidence="1" type="ORF">GCM10011316_29220</name>
</gene>
<dbReference type="RefSeq" id="WP_150497740.1">
    <property type="nucleotide sequence ID" value="NZ_BMFA01000008.1"/>
</dbReference>
<dbReference type="Proteomes" id="UP000605148">
    <property type="component" value="Unassembled WGS sequence"/>
</dbReference>
<organism evidence="1 2">
    <name type="scientific">Roseibium aquae</name>
    <dbReference type="NCBI Taxonomy" id="1323746"/>
    <lineage>
        <taxon>Bacteria</taxon>
        <taxon>Pseudomonadati</taxon>
        <taxon>Pseudomonadota</taxon>
        <taxon>Alphaproteobacteria</taxon>
        <taxon>Hyphomicrobiales</taxon>
        <taxon>Stappiaceae</taxon>
        <taxon>Roseibium</taxon>
    </lineage>
</organism>
<evidence type="ECO:0000313" key="2">
    <source>
        <dbReference type="Proteomes" id="UP000605148"/>
    </source>
</evidence>
<reference evidence="1" key="1">
    <citation type="journal article" date="2014" name="Int. J. Syst. Evol. Microbiol.">
        <title>Complete genome sequence of Corynebacterium casei LMG S-19264T (=DSM 44701T), isolated from a smear-ripened cheese.</title>
        <authorList>
            <consortium name="US DOE Joint Genome Institute (JGI-PGF)"/>
            <person name="Walter F."/>
            <person name="Albersmeier A."/>
            <person name="Kalinowski J."/>
            <person name="Ruckert C."/>
        </authorList>
    </citation>
    <scope>NUCLEOTIDE SEQUENCE</scope>
    <source>
        <strain evidence="1">CGMCC 1.12426</strain>
    </source>
</reference>
<accession>A0A916X2Q3</accession>
<proteinExistence type="predicted"/>
<dbReference type="AlphaFoldDB" id="A0A916X2Q3"/>
<reference evidence="1" key="2">
    <citation type="submission" date="2020-09" db="EMBL/GenBank/DDBJ databases">
        <authorList>
            <person name="Sun Q."/>
            <person name="Zhou Y."/>
        </authorList>
    </citation>
    <scope>NUCLEOTIDE SEQUENCE</scope>
    <source>
        <strain evidence="1">CGMCC 1.12426</strain>
    </source>
</reference>